<keyword evidence="2" id="KW-0472">Membrane</keyword>
<evidence type="ECO:0000313" key="4">
    <source>
        <dbReference type="Proteomes" id="UP001558632"/>
    </source>
</evidence>
<reference evidence="3 4" key="1">
    <citation type="submission" date="2024-07" db="EMBL/GenBank/DDBJ databases">
        <title>Enhanced genomic and transcriptomic resources for Trichinella pseudospiralis and T. spiralis underpin the discovery of pronounced molecular differences between stages and species.</title>
        <authorList>
            <person name="Pasi K.K."/>
            <person name="La Rosa G."/>
            <person name="Gomez-Morales M.A."/>
            <person name="Tosini F."/>
            <person name="Sumanam S."/>
            <person name="Young N.D."/>
            <person name="Chang B.C."/>
            <person name="Robin G.B."/>
        </authorList>
    </citation>
    <scope>NUCLEOTIDE SEQUENCE [LARGE SCALE GENOMIC DNA]</scope>
    <source>
        <strain evidence="3">ISS534</strain>
    </source>
</reference>
<feature type="region of interest" description="Disordered" evidence="1">
    <location>
        <begin position="17"/>
        <end position="53"/>
    </location>
</feature>
<feature type="transmembrane region" description="Helical" evidence="2">
    <location>
        <begin position="70"/>
        <end position="94"/>
    </location>
</feature>
<evidence type="ECO:0000256" key="2">
    <source>
        <dbReference type="SAM" id="Phobius"/>
    </source>
</evidence>
<proteinExistence type="predicted"/>
<protein>
    <submittedName>
        <fullName evidence="3">O-methyltransferase</fullName>
    </submittedName>
</protein>
<feature type="compositionally biased region" description="Polar residues" evidence="1">
    <location>
        <begin position="29"/>
        <end position="39"/>
    </location>
</feature>
<keyword evidence="4" id="KW-1185">Reference proteome</keyword>
<dbReference type="Proteomes" id="UP001558632">
    <property type="component" value="Unassembled WGS sequence"/>
</dbReference>
<dbReference type="EMBL" id="JBEUSY010000254">
    <property type="protein sequence ID" value="KAL1240938.1"/>
    <property type="molecule type" value="Genomic_DNA"/>
</dbReference>
<name>A0ABR3KPC4_TRISP</name>
<keyword evidence="2" id="KW-1133">Transmembrane helix</keyword>
<accession>A0ABR3KPC4</accession>
<evidence type="ECO:0000313" key="3">
    <source>
        <dbReference type="EMBL" id="KAL1240938.1"/>
    </source>
</evidence>
<keyword evidence="2" id="KW-0812">Transmembrane</keyword>
<evidence type="ECO:0000256" key="1">
    <source>
        <dbReference type="SAM" id="MobiDB-lite"/>
    </source>
</evidence>
<organism evidence="3 4">
    <name type="scientific">Trichinella spiralis</name>
    <name type="common">Trichina worm</name>
    <dbReference type="NCBI Taxonomy" id="6334"/>
    <lineage>
        <taxon>Eukaryota</taxon>
        <taxon>Metazoa</taxon>
        <taxon>Ecdysozoa</taxon>
        <taxon>Nematoda</taxon>
        <taxon>Enoplea</taxon>
        <taxon>Dorylaimia</taxon>
        <taxon>Trichinellida</taxon>
        <taxon>Trichinellidae</taxon>
        <taxon>Trichinella</taxon>
    </lineage>
</organism>
<gene>
    <name evidence="3" type="ORF">TSPI_02754</name>
</gene>
<comment type="caution">
    <text evidence="3">The sequence shown here is derived from an EMBL/GenBank/DDBJ whole genome shotgun (WGS) entry which is preliminary data.</text>
</comment>
<sequence length="95" mass="10750">MNGTRKSTLFTMITASKEHSVRQRKKNVGHSSQNESLGSRTVHGRKKIPKEVDSAPSDQPFFMQLLKPTFALFLCMLVGAFYAVDSFSVSYSWYL</sequence>